<protein>
    <recommendedName>
        <fullName evidence="5">Isoaspartyl peptidase/L-asparaginase</fullName>
        <ecNumber evidence="3">3.4.19.5</ecNumber>
        <ecNumber evidence="4">3.5.1.1</ecNumber>
    </recommendedName>
    <alternativeName>
        <fullName evidence="12">Asparaginase-like protein 1</fullName>
    </alternativeName>
    <alternativeName>
        <fullName evidence="15">Beta-aspartyl-peptidase</fullName>
    </alternativeName>
    <alternativeName>
        <fullName evidence="13">Isoaspartyl dipeptidase</fullName>
    </alternativeName>
    <alternativeName>
        <fullName evidence="14">L-asparagine amidohydrolase</fullName>
    </alternativeName>
</protein>
<evidence type="ECO:0000256" key="5">
    <source>
        <dbReference type="ARBA" id="ARBA00022280"/>
    </source>
</evidence>
<dbReference type="GO" id="GO:0008798">
    <property type="term" value="F:beta-aspartyl-peptidase activity"/>
    <property type="evidence" value="ECO:0007669"/>
    <property type="project" value="UniProtKB-EC"/>
</dbReference>
<reference evidence="23" key="1">
    <citation type="submission" date="2022-07" db="EMBL/GenBank/DDBJ databases">
        <title>Chromosome-level genome of Muraenolepis orangiensis.</title>
        <authorList>
            <person name="Kim J."/>
        </authorList>
    </citation>
    <scope>NUCLEOTIDE SEQUENCE</scope>
    <source>
        <strain evidence="23">KU_S4_2022</strain>
        <tissue evidence="23">Muscle</tissue>
    </source>
</reference>
<evidence type="ECO:0000256" key="15">
    <source>
        <dbReference type="ARBA" id="ARBA00030667"/>
    </source>
</evidence>
<dbReference type="SUPFAM" id="SSF56235">
    <property type="entry name" value="N-terminal nucleophile aminohydrolases (Ntn hydrolases)"/>
    <property type="match status" value="1"/>
</dbReference>
<evidence type="ECO:0000256" key="19">
    <source>
        <dbReference type="PIRSR" id="PIRSR600246-3"/>
    </source>
</evidence>
<feature type="compositionally biased region" description="Acidic residues" evidence="21">
    <location>
        <begin position="678"/>
        <end position="696"/>
    </location>
</feature>
<dbReference type="EMBL" id="JANIIK010000038">
    <property type="protein sequence ID" value="KAJ3610725.1"/>
    <property type="molecule type" value="Genomic_DNA"/>
</dbReference>
<evidence type="ECO:0000256" key="4">
    <source>
        <dbReference type="ARBA" id="ARBA00012920"/>
    </source>
</evidence>
<keyword evidence="24" id="KW-1185">Reference proteome</keyword>
<name>A0A9Q0ENZ5_9TELE</name>
<evidence type="ECO:0000256" key="11">
    <source>
        <dbReference type="ARBA" id="ARBA00022833"/>
    </source>
</evidence>
<dbReference type="SMART" id="SM00249">
    <property type="entry name" value="PHD"/>
    <property type="match status" value="1"/>
</dbReference>
<feature type="region of interest" description="Disordered" evidence="21">
    <location>
        <begin position="498"/>
        <end position="700"/>
    </location>
</feature>
<dbReference type="InterPro" id="IPR019786">
    <property type="entry name" value="Zinc_finger_PHD-type_CS"/>
</dbReference>
<evidence type="ECO:0000256" key="14">
    <source>
        <dbReference type="ARBA" id="ARBA00030414"/>
    </source>
</evidence>
<evidence type="ECO:0000256" key="12">
    <source>
        <dbReference type="ARBA" id="ARBA00029701"/>
    </source>
</evidence>
<keyword evidence="6" id="KW-0645">Protease</keyword>
<comment type="caution">
    <text evidence="23">The sequence shown here is derived from an EMBL/GenBank/DDBJ whole genome shotgun (WGS) entry which is preliminary data.</text>
</comment>
<dbReference type="EC" id="3.5.1.1" evidence="4"/>
<evidence type="ECO:0000256" key="6">
    <source>
        <dbReference type="ARBA" id="ARBA00022670"/>
    </source>
</evidence>
<dbReference type="PANTHER" id="PTHR10188">
    <property type="entry name" value="L-ASPARAGINASE"/>
    <property type="match status" value="1"/>
</dbReference>
<evidence type="ECO:0000313" key="23">
    <source>
        <dbReference type="EMBL" id="KAJ3610725.1"/>
    </source>
</evidence>
<feature type="compositionally biased region" description="Basic and acidic residues" evidence="21">
    <location>
        <begin position="531"/>
        <end position="565"/>
    </location>
</feature>
<dbReference type="Gene3D" id="3.30.40.10">
    <property type="entry name" value="Zinc/RING finger domain, C3HC4 (zinc finger)"/>
    <property type="match status" value="1"/>
</dbReference>
<dbReference type="InterPro" id="IPR033844">
    <property type="entry name" value="ASRGL1_meta"/>
</dbReference>
<feature type="region of interest" description="Disordered" evidence="21">
    <location>
        <begin position="416"/>
        <end position="479"/>
    </location>
</feature>
<dbReference type="GO" id="GO:0033345">
    <property type="term" value="P:L-asparagine catabolic process via L-aspartate"/>
    <property type="evidence" value="ECO:0007669"/>
    <property type="project" value="TreeGrafter"/>
</dbReference>
<evidence type="ECO:0000256" key="20">
    <source>
        <dbReference type="PROSITE-ProRule" id="PRU00146"/>
    </source>
</evidence>
<keyword evidence="8 20" id="KW-0863">Zinc-finger</keyword>
<feature type="region of interest" description="Disordered" evidence="21">
    <location>
        <begin position="766"/>
        <end position="811"/>
    </location>
</feature>
<dbReference type="PROSITE" id="PS50016">
    <property type="entry name" value="ZF_PHD_2"/>
    <property type="match status" value="1"/>
</dbReference>
<feature type="active site" description="Nucleophile" evidence="17">
    <location>
        <position position="169"/>
    </location>
</feature>
<evidence type="ECO:0000256" key="1">
    <source>
        <dbReference type="ARBA" id="ARBA00000306"/>
    </source>
</evidence>
<dbReference type="CDD" id="cd04702">
    <property type="entry name" value="ASRGL1_like"/>
    <property type="match status" value="1"/>
</dbReference>
<dbReference type="Pfam" id="PF01112">
    <property type="entry name" value="Asparaginase_2"/>
    <property type="match status" value="1"/>
</dbReference>
<dbReference type="InterPro" id="IPR013083">
    <property type="entry name" value="Znf_RING/FYVE/PHD"/>
</dbReference>
<dbReference type="InterPro" id="IPR011011">
    <property type="entry name" value="Znf_FYVE_PHD"/>
</dbReference>
<feature type="compositionally biased region" description="Polar residues" evidence="21">
    <location>
        <begin position="464"/>
        <end position="474"/>
    </location>
</feature>
<feature type="compositionally biased region" description="Polar residues" evidence="21">
    <location>
        <begin position="444"/>
        <end position="456"/>
    </location>
</feature>
<dbReference type="PANTHER" id="PTHR10188:SF35">
    <property type="entry name" value="ISOASPARTYL PEPTIDASE_L-ASPARAGINASE"/>
    <property type="match status" value="1"/>
</dbReference>
<dbReference type="Proteomes" id="UP001148018">
    <property type="component" value="Unassembled WGS sequence"/>
</dbReference>
<feature type="domain" description="PHD-type" evidence="22">
    <location>
        <begin position="704"/>
        <end position="758"/>
    </location>
</feature>
<keyword evidence="11" id="KW-0862">Zinc</keyword>
<comment type="catalytic activity">
    <reaction evidence="1">
        <text>Cleavage of a beta-linked Asp residue from the N-terminus of a polypeptide.</text>
        <dbReference type="EC" id="3.4.19.5"/>
    </reaction>
</comment>
<evidence type="ECO:0000256" key="3">
    <source>
        <dbReference type="ARBA" id="ARBA00012879"/>
    </source>
</evidence>
<feature type="binding site" evidence="18">
    <location>
        <begin position="197"/>
        <end position="200"/>
    </location>
    <ligand>
        <name>substrate</name>
    </ligand>
</feature>
<evidence type="ECO:0000256" key="10">
    <source>
        <dbReference type="ARBA" id="ARBA00022813"/>
    </source>
</evidence>
<dbReference type="InterPro" id="IPR029055">
    <property type="entry name" value="Ntn_hydrolases_N"/>
</dbReference>
<organism evidence="23 24">
    <name type="scientific">Muraenolepis orangiensis</name>
    <name type="common">Patagonian moray cod</name>
    <dbReference type="NCBI Taxonomy" id="630683"/>
    <lineage>
        <taxon>Eukaryota</taxon>
        <taxon>Metazoa</taxon>
        <taxon>Chordata</taxon>
        <taxon>Craniata</taxon>
        <taxon>Vertebrata</taxon>
        <taxon>Euteleostomi</taxon>
        <taxon>Actinopterygii</taxon>
        <taxon>Neopterygii</taxon>
        <taxon>Teleostei</taxon>
        <taxon>Neoteleostei</taxon>
        <taxon>Acanthomorphata</taxon>
        <taxon>Zeiogadaria</taxon>
        <taxon>Gadariae</taxon>
        <taxon>Gadiformes</taxon>
        <taxon>Muraenolepidoidei</taxon>
        <taxon>Muraenolepididae</taxon>
        <taxon>Muraenolepis</taxon>
    </lineage>
</organism>
<evidence type="ECO:0000256" key="17">
    <source>
        <dbReference type="PIRSR" id="PIRSR600246-1"/>
    </source>
</evidence>
<comment type="catalytic activity">
    <reaction evidence="16">
        <text>L-asparagine + H2O = L-aspartate + NH4(+)</text>
        <dbReference type="Rhea" id="RHEA:21016"/>
        <dbReference type="ChEBI" id="CHEBI:15377"/>
        <dbReference type="ChEBI" id="CHEBI:28938"/>
        <dbReference type="ChEBI" id="CHEBI:29991"/>
        <dbReference type="ChEBI" id="CHEBI:58048"/>
        <dbReference type="EC" id="3.5.1.1"/>
    </reaction>
</comment>
<dbReference type="OrthoDB" id="2262349at2759"/>
<keyword evidence="10" id="KW-0068">Autocatalytic cleavage</keyword>
<dbReference type="FunFam" id="3.60.20.30:FF:000001">
    <property type="entry name" value="Isoaspartyl peptidase/L-asparaginase"/>
    <property type="match status" value="1"/>
</dbReference>
<feature type="non-terminal residue" evidence="23">
    <location>
        <position position="1"/>
    </location>
</feature>
<proteinExistence type="inferred from homology"/>
<gene>
    <name evidence="23" type="ORF">NHX12_022816</name>
</gene>
<dbReference type="PROSITE" id="PS01359">
    <property type="entry name" value="ZF_PHD_1"/>
    <property type="match status" value="1"/>
</dbReference>
<accession>A0A9Q0ENZ5</accession>
<feature type="site" description="Cleavage; by autolysis" evidence="19">
    <location>
        <begin position="168"/>
        <end position="169"/>
    </location>
</feature>
<dbReference type="Gene3D" id="3.60.20.30">
    <property type="entry name" value="(Glycosyl)asparaginase"/>
    <property type="match status" value="1"/>
</dbReference>
<dbReference type="GO" id="GO:0005737">
    <property type="term" value="C:cytoplasm"/>
    <property type="evidence" value="ECO:0007669"/>
    <property type="project" value="TreeGrafter"/>
</dbReference>
<feature type="compositionally biased region" description="Basic and acidic residues" evidence="21">
    <location>
        <begin position="794"/>
        <end position="810"/>
    </location>
</feature>
<keyword evidence="7" id="KW-0479">Metal-binding</keyword>
<evidence type="ECO:0000313" key="24">
    <source>
        <dbReference type="Proteomes" id="UP001148018"/>
    </source>
</evidence>
<comment type="similarity">
    <text evidence="2">Belongs to the Ntn-hydrolase family.</text>
</comment>
<evidence type="ECO:0000256" key="7">
    <source>
        <dbReference type="ARBA" id="ARBA00022723"/>
    </source>
</evidence>
<sequence length="833" mass="89307">MKAVIVVHGGAWAIPDEMSEASVEGVKAAARQGYSVLRQGGSALDAVEKAVRSLEDHTAFDAGHGAVLNADGEVELDAIIMDGRSLGSGAVSCVQNIANPVSLARAVMEKTDHVMLTGRGANLFAESIGIHTVPADTLVTEHEKREWEKHKKYNAGVKELFSSQWGHDTVGAVAVDSCGNVACATSTGGIRYKMVGRVGDSPIIGAGGYADNRSGAVSCTGHGESILKVTLARLIIFNIEQGKEMHNAVELSLRYMSERVQGGGGAIAVSPSGHWAATFNTERMAWAAAEQGTLWQLSSFLIDKGVRGSQLKKELSLGGRVDIQDLDEGLWLNPVVVLRRLTVTVGGFRIELLPGPSYDNVGGTDASQVVSFQDSLTSYSGDIADAMMQDDKAAAQNPTTENRMGLGMTEEDVALGLGPYVNPNEVQATNGTPTLDSCSEETKVNNGSVSAQQQPSAKEKDPVKQTQNLPNDKTGSSHKVDCKDKLKFFAKAMLKPKPTLPTVKNKSLVSRRPKSQITEQNPPPTSPSKLPPREDVTHYGKPPKEKKGVVSLKRPGENSHPEHASKVQKVQTGKPSNPKPKSPGPSSAALVRKTSSSDVTADQPDVPRHAPSQSNPKPERTPPSLGSEDGGQEKPKAKKPDKLLQRQKSKTPRSVSVEEPQLFVPDNAPAATKKDSADEQPADEQPTDEQPADEQPAESVWDGTNSCGLCKEHGNMFMVGCGRCDDWFHGDCVGLDLAKVQEMEEGDQMYVCLKCCAEESVKAEPNAQIADNKPPVRHRQAPPQALASGAVRPMKKESDRRQSSEAKESVVIKNIRAHLQHQRNPLLLTKSGE</sequence>
<feature type="compositionally biased region" description="Basic and acidic residues" evidence="21">
    <location>
        <begin position="631"/>
        <end position="644"/>
    </location>
</feature>
<evidence type="ECO:0000256" key="13">
    <source>
        <dbReference type="ARBA" id="ARBA00029780"/>
    </source>
</evidence>
<evidence type="ECO:0000256" key="21">
    <source>
        <dbReference type="SAM" id="MobiDB-lite"/>
    </source>
</evidence>
<evidence type="ECO:0000256" key="2">
    <source>
        <dbReference type="ARBA" id="ARBA00010872"/>
    </source>
</evidence>
<dbReference type="AlphaFoldDB" id="A0A9Q0ENZ5"/>
<dbReference type="InterPro" id="IPR019787">
    <property type="entry name" value="Znf_PHD-finger"/>
</dbReference>
<evidence type="ECO:0000256" key="8">
    <source>
        <dbReference type="ARBA" id="ARBA00022771"/>
    </source>
</evidence>
<dbReference type="EC" id="3.4.19.5" evidence="3"/>
<evidence type="ECO:0000256" key="18">
    <source>
        <dbReference type="PIRSR" id="PIRSR600246-2"/>
    </source>
</evidence>
<dbReference type="GO" id="GO:0004067">
    <property type="term" value="F:asparaginase activity"/>
    <property type="evidence" value="ECO:0007669"/>
    <property type="project" value="UniProtKB-EC"/>
</dbReference>
<feature type="compositionally biased region" description="Pro residues" evidence="21">
    <location>
        <begin position="521"/>
        <end position="530"/>
    </location>
</feature>
<dbReference type="Pfam" id="PF00628">
    <property type="entry name" value="PHD"/>
    <property type="match status" value="1"/>
</dbReference>
<keyword evidence="9" id="KW-0378">Hydrolase</keyword>
<dbReference type="GO" id="GO:0006508">
    <property type="term" value="P:proteolysis"/>
    <property type="evidence" value="ECO:0007669"/>
    <property type="project" value="UniProtKB-KW"/>
</dbReference>
<dbReference type="GO" id="GO:0008270">
    <property type="term" value="F:zinc ion binding"/>
    <property type="evidence" value="ECO:0007669"/>
    <property type="project" value="UniProtKB-KW"/>
</dbReference>
<feature type="compositionally biased region" description="Polar residues" evidence="21">
    <location>
        <begin position="424"/>
        <end position="437"/>
    </location>
</feature>
<evidence type="ECO:0000259" key="22">
    <source>
        <dbReference type="PROSITE" id="PS50016"/>
    </source>
</evidence>
<feature type="binding site" evidence="18">
    <location>
        <begin position="220"/>
        <end position="223"/>
    </location>
    <ligand>
        <name>substrate</name>
    </ligand>
</feature>
<dbReference type="SUPFAM" id="SSF57903">
    <property type="entry name" value="FYVE/PHD zinc finger"/>
    <property type="match status" value="1"/>
</dbReference>
<evidence type="ECO:0000256" key="16">
    <source>
        <dbReference type="ARBA" id="ARBA00049366"/>
    </source>
</evidence>
<evidence type="ECO:0000256" key="9">
    <source>
        <dbReference type="ARBA" id="ARBA00022801"/>
    </source>
</evidence>
<dbReference type="InterPro" id="IPR000246">
    <property type="entry name" value="Peptidase_T2"/>
</dbReference>
<dbReference type="InterPro" id="IPR001965">
    <property type="entry name" value="Znf_PHD"/>
</dbReference>